<evidence type="ECO:0000256" key="1">
    <source>
        <dbReference type="SAM" id="MobiDB-lite"/>
    </source>
</evidence>
<dbReference type="EMBL" id="WBOS01000018">
    <property type="protein sequence ID" value="KAB2329593.1"/>
    <property type="molecule type" value="Genomic_DNA"/>
</dbReference>
<dbReference type="AlphaFoldDB" id="A0A6L3V146"/>
<keyword evidence="3" id="KW-1185">Reference proteome</keyword>
<sequence length="196" mass="21778">MDFHSVEADISLVLNDVVQSEIPKVELPTSGQTPLPTIPRKVDMPSSGETPPIIPPKYDNLPMEQISIKLQSSDEINELADTLLNLAAEQLKFSTSKRSNTGKALPTLQKMFVEEISKFEAQNIKDALNRPVEPIEIKPQIRNELVVGVTPPELEKASPAAVGRIRLQMGVQNYEWIEVDRDESGRSIQKLTPTGR</sequence>
<comment type="caution">
    <text evidence="2">The sequence shown here is derived from an EMBL/GenBank/DDBJ whole genome shotgun (WGS) entry which is preliminary data.</text>
</comment>
<accession>A0A6L3V146</accession>
<protein>
    <submittedName>
        <fullName evidence="2">Uncharacterized protein</fullName>
    </submittedName>
</protein>
<dbReference type="Proteomes" id="UP000481030">
    <property type="component" value="Unassembled WGS sequence"/>
</dbReference>
<proteinExistence type="predicted"/>
<evidence type="ECO:0000313" key="3">
    <source>
        <dbReference type="Proteomes" id="UP000481030"/>
    </source>
</evidence>
<organism evidence="2 3">
    <name type="scientific">Cytobacillus depressus</name>
    <dbReference type="NCBI Taxonomy" id="1602942"/>
    <lineage>
        <taxon>Bacteria</taxon>
        <taxon>Bacillati</taxon>
        <taxon>Bacillota</taxon>
        <taxon>Bacilli</taxon>
        <taxon>Bacillales</taxon>
        <taxon>Bacillaceae</taxon>
        <taxon>Cytobacillus</taxon>
    </lineage>
</organism>
<evidence type="ECO:0000313" key="2">
    <source>
        <dbReference type="EMBL" id="KAB2329593.1"/>
    </source>
</evidence>
<name>A0A6L3V146_9BACI</name>
<gene>
    <name evidence="2" type="ORF">F7731_22390</name>
</gene>
<reference evidence="2 3" key="1">
    <citation type="journal article" date="2016" name="Antonie Van Leeuwenhoek">
        <title>Bacillus depressus sp. nov., isolated from soil of a sunflower field.</title>
        <authorList>
            <person name="Wei X."/>
            <person name="Xin D."/>
            <person name="Xin Y."/>
            <person name="Zhang H."/>
            <person name="Wang T."/>
            <person name="Zhang J."/>
        </authorList>
    </citation>
    <scope>NUCLEOTIDE SEQUENCE [LARGE SCALE GENOMIC DNA]</scope>
    <source>
        <strain evidence="2 3">BZ1</strain>
    </source>
</reference>
<feature type="region of interest" description="Disordered" evidence="1">
    <location>
        <begin position="27"/>
        <end position="55"/>
    </location>
</feature>